<name>A0A3N4HE48_ASCIM</name>
<keyword evidence="2" id="KW-1185">Reference proteome</keyword>
<dbReference type="EMBL" id="ML120101">
    <property type="protein sequence ID" value="RPA70731.1"/>
    <property type="molecule type" value="Genomic_DNA"/>
</dbReference>
<dbReference type="STRING" id="1160509.A0A3N4HE48"/>
<reference evidence="1 2" key="1">
    <citation type="journal article" date="2018" name="Nat. Ecol. Evol.">
        <title>Pezizomycetes genomes reveal the molecular basis of ectomycorrhizal truffle lifestyle.</title>
        <authorList>
            <person name="Murat C."/>
            <person name="Payen T."/>
            <person name="Noel B."/>
            <person name="Kuo A."/>
            <person name="Morin E."/>
            <person name="Chen J."/>
            <person name="Kohler A."/>
            <person name="Krizsan K."/>
            <person name="Balestrini R."/>
            <person name="Da Silva C."/>
            <person name="Montanini B."/>
            <person name="Hainaut M."/>
            <person name="Levati E."/>
            <person name="Barry K.W."/>
            <person name="Belfiori B."/>
            <person name="Cichocki N."/>
            <person name="Clum A."/>
            <person name="Dockter R.B."/>
            <person name="Fauchery L."/>
            <person name="Guy J."/>
            <person name="Iotti M."/>
            <person name="Le Tacon F."/>
            <person name="Lindquist E.A."/>
            <person name="Lipzen A."/>
            <person name="Malagnac F."/>
            <person name="Mello A."/>
            <person name="Molinier V."/>
            <person name="Miyauchi S."/>
            <person name="Poulain J."/>
            <person name="Riccioni C."/>
            <person name="Rubini A."/>
            <person name="Sitrit Y."/>
            <person name="Splivallo R."/>
            <person name="Traeger S."/>
            <person name="Wang M."/>
            <person name="Zifcakova L."/>
            <person name="Wipf D."/>
            <person name="Zambonelli A."/>
            <person name="Paolocci F."/>
            <person name="Nowrousian M."/>
            <person name="Ottonello S."/>
            <person name="Baldrian P."/>
            <person name="Spatafora J.W."/>
            <person name="Henrissat B."/>
            <person name="Nagy L.G."/>
            <person name="Aury J.M."/>
            <person name="Wincker P."/>
            <person name="Grigoriev I.V."/>
            <person name="Bonfante P."/>
            <person name="Martin F.M."/>
        </authorList>
    </citation>
    <scope>NUCLEOTIDE SEQUENCE [LARGE SCALE GENOMIC DNA]</scope>
    <source>
        <strain evidence="1 2">RN42</strain>
    </source>
</reference>
<dbReference type="AlphaFoldDB" id="A0A3N4HE48"/>
<dbReference type="OrthoDB" id="2417334at2759"/>
<gene>
    <name evidence="1" type="ORF">BJ508DRAFT_194518</name>
</gene>
<sequence>SKKVGCKFRLTLKRHCKNEPGWHLNLTTPHHNGHPPTPPIHHAQHCRLTVEQLAFVESQTDAGVTASQILASLKERYGNEFNATRKTIYNAQDKLRLRRLNGRTPIQALLDEFR</sequence>
<evidence type="ECO:0000313" key="2">
    <source>
        <dbReference type="Proteomes" id="UP000275078"/>
    </source>
</evidence>
<proteinExistence type="predicted"/>
<feature type="non-terminal residue" evidence="1">
    <location>
        <position position="1"/>
    </location>
</feature>
<evidence type="ECO:0000313" key="1">
    <source>
        <dbReference type="EMBL" id="RPA70731.1"/>
    </source>
</evidence>
<accession>A0A3N4HE48</accession>
<dbReference type="Proteomes" id="UP000275078">
    <property type="component" value="Unassembled WGS sequence"/>
</dbReference>
<organism evidence="1 2">
    <name type="scientific">Ascobolus immersus RN42</name>
    <dbReference type="NCBI Taxonomy" id="1160509"/>
    <lineage>
        <taxon>Eukaryota</taxon>
        <taxon>Fungi</taxon>
        <taxon>Dikarya</taxon>
        <taxon>Ascomycota</taxon>
        <taxon>Pezizomycotina</taxon>
        <taxon>Pezizomycetes</taxon>
        <taxon>Pezizales</taxon>
        <taxon>Ascobolaceae</taxon>
        <taxon>Ascobolus</taxon>
    </lineage>
</organism>
<protein>
    <submittedName>
        <fullName evidence="1">Uncharacterized protein</fullName>
    </submittedName>
</protein>
<feature type="non-terminal residue" evidence="1">
    <location>
        <position position="114"/>
    </location>
</feature>